<evidence type="ECO:0000313" key="9">
    <source>
        <dbReference type="Proteomes" id="UP001595912"/>
    </source>
</evidence>
<evidence type="ECO:0000256" key="3">
    <source>
        <dbReference type="ARBA" id="ARBA00022692"/>
    </source>
</evidence>
<dbReference type="PANTHER" id="PTHR32322">
    <property type="entry name" value="INNER MEMBRANE TRANSPORTER"/>
    <property type="match status" value="1"/>
</dbReference>
<feature type="transmembrane region" description="Helical" evidence="6">
    <location>
        <begin position="63"/>
        <end position="83"/>
    </location>
</feature>
<feature type="transmembrane region" description="Helical" evidence="6">
    <location>
        <begin position="139"/>
        <end position="158"/>
    </location>
</feature>
<name>A0ABV9VVS5_9ACTN</name>
<keyword evidence="9" id="KW-1185">Reference proteome</keyword>
<feature type="transmembrane region" description="Helical" evidence="6">
    <location>
        <begin position="170"/>
        <end position="189"/>
    </location>
</feature>
<evidence type="ECO:0000256" key="5">
    <source>
        <dbReference type="ARBA" id="ARBA00023136"/>
    </source>
</evidence>
<accession>A0ABV9VVS5</accession>
<comment type="subcellular location">
    <subcellularLocation>
        <location evidence="1">Membrane</location>
        <topology evidence="1">Multi-pass membrane protein</topology>
    </subcellularLocation>
</comment>
<proteinExistence type="inferred from homology"/>
<feature type="transmembrane region" description="Helical" evidence="6">
    <location>
        <begin position="255"/>
        <end position="274"/>
    </location>
</feature>
<dbReference type="RefSeq" id="WP_380116142.1">
    <property type="nucleotide sequence ID" value="NZ_JBHSIU010000018.1"/>
</dbReference>
<feature type="transmembrane region" description="Helical" evidence="6">
    <location>
        <begin position="30"/>
        <end position="51"/>
    </location>
</feature>
<comment type="similarity">
    <text evidence="2">Belongs to the EamA transporter family.</text>
</comment>
<dbReference type="InterPro" id="IPR000620">
    <property type="entry name" value="EamA_dom"/>
</dbReference>
<evidence type="ECO:0000256" key="2">
    <source>
        <dbReference type="ARBA" id="ARBA00007362"/>
    </source>
</evidence>
<sequence length="281" mass="28418">MRFAGLFACGALFGLSYVLVRDVVPATGPVGVTVVRTLIGGTALLLAARAAGQRPQWRRWRAYLLLGALSAAVPFSLISLSMLTLNAGTAAVLNASSPLFALAFAGRRPTGRQAAGLVLAICGVAVAMASRGLHLGDGGVLGVLAGLAGAAVFAYGGFFAARQFPDEPPAVLAAGQQLAACLLLTPALLVLPVRAAPTGGLVLRLAVLGLAGSALAYLLFYRLVAAEGPARAANVNLLVPLFGVLWGWALLSEPIPPVSVAGMAATVAGLFLVLHQRPAAG</sequence>
<evidence type="ECO:0000256" key="1">
    <source>
        <dbReference type="ARBA" id="ARBA00004141"/>
    </source>
</evidence>
<evidence type="ECO:0000313" key="8">
    <source>
        <dbReference type="EMBL" id="MFC4999645.1"/>
    </source>
</evidence>
<dbReference type="PANTHER" id="PTHR32322:SF9">
    <property type="entry name" value="AMINO-ACID METABOLITE EFFLUX PUMP-RELATED"/>
    <property type="match status" value="1"/>
</dbReference>
<evidence type="ECO:0000256" key="4">
    <source>
        <dbReference type="ARBA" id="ARBA00022989"/>
    </source>
</evidence>
<dbReference type="InterPro" id="IPR037185">
    <property type="entry name" value="EmrE-like"/>
</dbReference>
<reference evidence="9" key="1">
    <citation type="journal article" date="2019" name="Int. J. Syst. Evol. Microbiol.">
        <title>The Global Catalogue of Microorganisms (GCM) 10K type strain sequencing project: providing services to taxonomists for standard genome sequencing and annotation.</title>
        <authorList>
            <consortium name="The Broad Institute Genomics Platform"/>
            <consortium name="The Broad Institute Genome Sequencing Center for Infectious Disease"/>
            <person name="Wu L."/>
            <person name="Ma J."/>
        </authorList>
    </citation>
    <scope>NUCLEOTIDE SEQUENCE [LARGE SCALE GENOMIC DNA]</scope>
    <source>
        <strain evidence="9">CGMCC 4.7152</strain>
    </source>
</reference>
<comment type="caution">
    <text evidence="8">The sequence shown here is derived from an EMBL/GenBank/DDBJ whole genome shotgun (WGS) entry which is preliminary data.</text>
</comment>
<evidence type="ECO:0000259" key="7">
    <source>
        <dbReference type="Pfam" id="PF00892"/>
    </source>
</evidence>
<evidence type="ECO:0000256" key="6">
    <source>
        <dbReference type="SAM" id="Phobius"/>
    </source>
</evidence>
<dbReference type="EMBL" id="JBHSIU010000018">
    <property type="protein sequence ID" value="MFC4999645.1"/>
    <property type="molecule type" value="Genomic_DNA"/>
</dbReference>
<dbReference type="Proteomes" id="UP001595912">
    <property type="component" value="Unassembled WGS sequence"/>
</dbReference>
<feature type="domain" description="EamA" evidence="7">
    <location>
        <begin position="141"/>
        <end position="274"/>
    </location>
</feature>
<keyword evidence="4 6" id="KW-1133">Transmembrane helix</keyword>
<keyword evidence="3 6" id="KW-0812">Transmembrane</keyword>
<keyword evidence="5 6" id="KW-0472">Membrane</keyword>
<feature type="transmembrane region" description="Helical" evidence="6">
    <location>
        <begin position="114"/>
        <end position="133"/>
    </location>
</feature>
<feature type="domain" description="EamA" evidence="7">
    <location>
        <begin position="7"/>
        <end position="127"/>
    </location>
</feature>
<feature type="transmembrane region" description="Helical" evidence="6">
    <location>
        <begin position="201"/>
        <end position="220"/>
    </location>
</feature>
<protein>
    <submittedName>
        <fullName evidence="8">DMT family transporter</fullName>
    </submittedName>
</protein>
<gene>
    <name evidence="8" type="ORF">ACFPIJ_17610</name>
</gene>
<dbReference type="InterPro" id="IPR050638">
    <property type="entry name" value="AA-Vitamin_Transporters"/>
</dbReference>
<feature type="transmembrane region" description="Helical" evidence="6">
    <location>
        <begin position="89"/>
        <end position="107"/>
    </location>
</feature>
<feature type="transmembrane region" description="Helical" evidence="6">
    <location>
        <begin position="232"/>
        <end position="249"/>
    </location>
</feature>
<dbReference type="SUPFAM" id="SSF103481">
    <property type="entry name" value="Multidrug resistance efflux transporter EmrE"/>
    <property type="match status" value="2"/>
</dbReference>
<dbReference type="Pfam" id="PF00892">
    <property type="entry name" value="EamA"/>
    <property type="match status" value="2"/>
</dbReference>
<organism evidence="8 9">
    <name type="scientific">Dactylosporangium cerinum</name>
    <dbReference type="NCBI Taxonomy" id="1434730"/>
    <lineage>
        <taxon>Bacteria</taxon>
        <taxon>Bacillati</taxon>
        <taxon>Actinomycetota</taxon>
        <taxon>Actinomycetes</taxon>
        <taxon>Micromonosporales</taxon>
        <taxon>Micromonosporaceae</taxon>
        <taxon>Dactylosporangium</taxon>
    </lineage>
</organism>